<name>A0ABN9G3V3_9NEOB</name>
<dbReference type="Gene3D" id="3.30.2350.10">
    <property type="entry name" value="Pseudouridine synthase"/>
    <property type="match status" value="1"/>
</dbReference>
<feature type="domain" description="Pseudouridine synthase II N-terminal" evidence="2">
    <location>
        <begin position="9"/>
        <end position="115"/>
    </location>
</feature>
<protein>
    <recommendedName>
        <fullName evidence="2">Pseudouridine synthase II N-terminal domain-containing protein</fullName>
    </recommendedName>
</protein>
<reference evidence="3" key="1">
    <citation type="submission" date="2023-05" db="EMBL/GenBank/DDBJ databases">
        <authorList>
            <person name="Stuckert A."/>
        </authorList>
    </citation>
    <scope>NUCLEOTIDE SEQUENCE</scope>
</reference>
<proteinExistence type="inferred from homology"/>
<gene>
    <name evidence="3" type="ORF">SPARVUS_LOCUS13320852</name>
</gene>
<dbReference type="InterPro" id="IPR039048">
    <property type="entry name" value="Trub2"/>
</dbReference>
<dbReference type="Proteomes" id="UP001162483">
    <property type="component" value="Unassembled WGS sequence"/>
</dbReference>
<comment type="caution">
    <text evidence="3">The sequence shown here is derived from an EMBL/GenBank/DDBJ whole genome shotgun (WGS) entry which is preliminary data.</text>
</comment>
<dbReference type="InterPro" id="IPR020103">
    <property type="entry name" value="PsdUridine_synth_cat_dom_sf"/>
</dbReference>
<evidence type="ECO:0000313" key="3">
    <source>
        <dbReference type="EMBL" id="CAI9603542.1"/>
    </source>
</evidence>
<evidence type="ECO:0000313" key="4">
    <source>
        <dbReference type="Proteomes" id="UP001162483"/>
    </source>
</evidence>
<dbReference type="PANTHER" id="PTHR13195:SF0">
    <property type="entry name" value="PSEUDOURIDYLATE SYNTHASE TRUB2, MITOCHONDRIAL"/>
    <property type="match status" value="1"/>
</dbReference>
<dbReference type="Pfam" id="PF01509">
    <property type="entry name" value="TruB_N"/>
    <property type="match status" value="1"/>
</dbReference>
<evidence type="ECO:0000256" key="1">
    <source>
        <dbReference type="ARBA" id="ARBA00008999"/>
    </source>
</evidence>
<dbReference type="InterPro" id="IPR002501">
    <property type="entry name" value="PsdUridine_synth_N"/>
</dbReference>
<dbReference type="PANTHER" id="PTHR13195">
    <property type="entry name" value="PSEUDOURIDINE SYNTHASE-RELATED"/>
    <property type="match status" value="1"/>
</dbReference>
<organism evidence="3 4">
    <name type="scientific">Staurois parvus</name>
    <dbReference type="NCBI Taxonomy" id="386267"/>
    <lineage>
        <taxon>Eukaryota</taxon>
        <taxon>Metazoa</taxon>
        <taxon>Chordata</taxon>
        <taxon>Craniata</taxon>
        <taxon>Vertebrata</taxon>
        <taxon>Euteleostomi</taxon>
        <taxon>Amphibia</taxon>
        <taxon>Batrachia</taxon>
        <taxon>Anura</taxon>
        <taxon>Neobatrachia</taxon>
        <taxon>Ranoidea</taxon>
        <taxon>Ranidae</taxon>
        <taxon>Staurois</taxon>
    </lineage>
</organism>
<evidence type="ECO:0000259" key="2">
    <source>
        <dbReference type="Pfam" id="PF01509"/>
    </source>
</evidence>
<dbReference type="SUPFAM" id="SSF55120">
    <property type="entry name" value="Pseudouridine synthase"/>
    <property type="match status" value="1"/>
</dbReference>
<sequence length="155" mass="17529">MLTAMHENNYTRDYTVCGTFGKATADFSDAGKVVEKTTFDHISREKFERVLAMIQGANQKSLIMHSNVDLKSEEAYDLAVQGQLCPKVKSPPLILALRCLEFSPPDFTLEIRCMHESQQHIRKVIHEIGLELRSTAVCNKVRCTHGMALLHWTVP</sequence>
<dbReference type="EMBL" id="CATNWA010017848">
    <property type="protein sequence ID" value="CAI9603542.1"/>
    <property type="molecule type" value="Genomic_DNA"/>
</dbReference>
<keyword evidence="4" id="KW-1185">Reference proteome</keyword>
<comment type="similarity">
    <text evidence="1">Belongs to the pseudouridine synthase TruB family.</text>
</comment>
<accession>A0ABN9G3V3</accession>